<evidence type="ECO:0000256" key="10">
    <source>
        <dbReference type="ARBA" id="ARBA00023125"/>
    </source>
</evidence>
<keyword evidence="7 15" id="KW-0269">Exonuclease</keyword>
<reference evidence="19 20" key="1">
    <citation type="submission" date="2019-08" db="EMBL/GenBank/DDBJ databases">
        <title>Five species of Acinetobacter isolated from floral nectar and animal pollinators.</title>
        <authorList>
            <person name="Hendry T.A."/>
        </authorList>
    </citation>
    <scope>NUCLEOTIDE SEQUENCE [LARGE SCALE GENOMIC DNA]</scope>
    <source>
        <strain evidence="19 20">MD18.27</strain>
    </source>
</reference>
<comment type="catalytic activity">
    <reaction evidence="15">
        <text>Exonucleolytic cleavage (in the presence of ATP) in either 5'- to 3'- or 3'- to 5'-direction to yield 5'-phosphooligonucleotides.</text>
        <dbReference type="EC" id="3.1.11.5"/>
    </reaction>
</comment>
<evidence type="ECO:0000256" key="1">
    <source>
        <dbReference type="ARBA" id="ARBA00022722"/>
    </source>
</evidence>
<evidence type="ECO:0000256" key="14">
    <source>
        <dbReference type="ARBA" id="ARBA00048988"/>
    </source>
</evidence>
<dbReference type="InterPro" id="IPR014016">
    <property type="entry name" value="UvrD-like_ATP-bd"/>
</dbReference>
<dbReference type="PANTHER" id="PTHR11070">
    <property type="entry name" value="UVRD / RECB / PCRA DNA HELICASE FAMILY MEMBER"/>
    <property type="match status" value="1"/>
</dbReference>
<feature type="domain" description="UvrD-like helicase C-terminal" evidence="18">
    <location>
        <begin position="495"/>
        <end position="780"/>
    </location>
</feature>
<dbReference type="Gene3D" id="1.10.3170.10">
    <property type="entry name" value="Recbcd, chain B, domain 2"/>
    <property type="match status" value="1"/>
</dbReference>
<comment type="miscellaneous">
    <text evidence="15">In the RecBCD complex, RecB has a slow 3'-5' helicase, an exonuclease activity and loads RecA onto ssDNA, RecD has a fast 5'-3' helicase activity, while RecC stimulates the ATPase and processivity of the RecB helicase and contributes to recognition of the Chi site.</text>
</comment>
<evidence type="ECO:0000256" key="7">
    <source>
        <dbReference type="ARBA" id="ARBA00022839"/>
    </source>
</evidence>
<evidence type="ECO:0000313" key="20">
    <source>
        <dbReference type="Proteomes" id="UP001339883"/>
    </source>
</evidence>
<name>A0ABU6DVN5_9GAMM</name>
<evidence type="ECO:0000259" key="17">
    <source>
        <dbReference type="PROSITE" id="PS51198"/>
    </source>
</evidence>
<evidence type="ECO:0000256" key="2">
    <source>
        <dbReference type="ARBA" id="ARBA00022723"/>
    </source>
</evidence>
<dbReference type="PROSITE" id="PS51198">
    <property type="entry name" value="UVRD_HELICASE_ATP_BIND"/>
    <property type="match status" value="1"/>
</dbReference>
<feature type="binding site" evidence="15">
    <location>
        <position position="1000"/>
    </location>
    <ligand>
        <name>Mg(2+)</name>
        <dbReference type="ChEBI" id="CHEBI:18420"/>
    </ligand>
</feature>
<comment type="cofactor">
    <cofactor evidence="15">
        <name>Mg(2+)</name>
        <dbReference type="ChEBI" id="CHEBI:18420"/>
    </cofactor>
    <text evidence="15">Binds 1 Mg(2+) ion per subunit.</text>
</comment>
<keyword evidence="3 15" id="KW-0547">Nucleotide-binding</keyword>
<evidence type="ECO:0000256" key="15">
    <source>
        <dbReference type="HAMAP-Rule" id="MF_01485"/>
    </source>
</evidence>
<dbReference type="InterPro" id="IPR000212">
    <property type="entry name" value="DNA_helicase_UvrD/REP"/>
</dbReference>
<dbReference type="Gene3D" id="1.10.486.10">
    <property type="entry name" value="PCRA, domain 4"/>
    <property type="match status" value="1"/>
</dbReference>
<feature type="region of interest" description="DNA-binding and helicase activity, interacts with RecC" evidence="15">
    <location>
        <begin position="1"/>
        <end position="902"/>
    </location>
</feature>
<dbReference type="SUPFAM" id="SSF52980">
    <property type="entry name" value="Restriction endonuclease-like"/>
    <property type="match status" value="1"/>
</dbReference>
<comment type="domain">
    <text evidence="15">The C-terminal domain has nuclease activity and interacts with RecD. It interacts with RecA, facilitating its loading onto ssDNA.</text>
</comment>
<dbReference type="EC" id="3.1.11.5" evidence="15"/>
<evidence type="ECO:0000256" key="11">
    <source>
        <dbReference type="ARBA" id="ARBA00023204"/>
    </source>
</evidence>
<sequence>MKRVAPEVSFQPIQDIQFQGLHWIEASAGSGKTFTLSSLIVRILLEKYLPKQVVATTFTRAAAAELKQRIRARIIEMHAFFKERIAFDDQANIVCLETLKAEQADPLKIILLENFSTQVSYACSRLQLVLEQLDELFVGTLDSFSQKLLREFAFESGKIERVDITDQSKQYTQQLIHDVLREWLQQQSQQQVDWFYMSGRLKPTQHYIKIVEDALNFTSAYFKPVEPPKIQIEKFLVLREKLRGVNFTHLTPYYLAEGQFFSTVNKKIFTKDSFTVLFEQTIPNAIERILKEDGRYFFLKEFAEARAALEKFLKNIQDSKVFTKKCSEQDATQFYTDTVLLKLLDVLVHVQQMENALVETEGYLKYYLCEQVKLRLPALLQQQGETTFSQQIKTLSEALQGEQGEHFAAFVQTSYPLILVDEFQDTNQEQDNMLASIWRSPTRYEKSCMIMVGDRKQAIYGFRGGDMLTFIGAYHDVVAKKGSFYRLKYNHRTIKPLVEAVDALFLQNADFGEQVIYEPVEAGTRPHPQLIEDEVHNPKPLRWLHIEGDIQAEIQVAWKISTLLQQGQQGVLYLAKDEINTPIIADDIAVLSKNHDGLDKVQFELERLGIRVNRPSKRSVFDGLLAQDVAAVLTAMMNPYDEKKVKRALLSRMLGYTLKNLNEYEHQADGLGQFISVFSEIREIWFERHFLAAWQYCLRYFDVWRNLVRFESRDNERSVVNLRHLSDLLSQHSGKYQGPKNLFNWYLKQVASPSDREWELERSLSTDAGIQLMTIHQSKGLEFKIVFLLNANGSFREINKTLNFSTTERLSEKTNQLEQQRVIAIDDKNALTEEELQQHQSRAQAEQNRLWYVALTRASHRIYAVLNKGKSETTTGINYWRVQPALFTHPATTDEPLLENKPRPYKEDRELTVQLYAMAQPQLKLYPRLKTSFSALAQHLTKQQALDVLANYISDETAAEDEVLIAEPINDVDTDVHDEERITWIARNFPMGTHAGNFLHEIFEHIHFQDENSWDLEIYRRFKNDYSGLKKQVFEKYQMFFSEQLSEQFLEERLIADVKSWLSDILATPFGDGIQLGQLTSEMYLSEFPFYLALSDQVFASQRIHQLFQEYDIFIPTLNPAESARFLNGSIDLVYQFEGKYYIADYKSNFLGETIQCYTQHEIAKNMSQSSYWLQASLYLVALHRYLKERLVGYEIESHLGGATYLYLRGMTANKDMGVCHWQPNAEFIERLDAILGYYAVQKLA</sequence>
<evidence type="ECO:0000256" key="16">
    <source>
        <dbReference type="PROSITE-ProRule" id="PRU00560"/>
    </source>
</evidence>
<keyword evidence="4 15" id="KW-0227">DNA damage</keyword>
<dbReference type="InterPro" id="IPR014017">
    <property type="entry name" value="DNA_helicase_UvrD-like_C"/>
</dbReference>
<proteinExistence type="inferred from homology"/>
<comment type="similarity">
    <text evidence="15">Belongs to the helicase family. UvrD subfamily.</text>
</comment>
<accession>A0ABU6DVN5</accession>
<comment type="subunit">
    <text evidence="15">Heterotrimer of RecB, RecC and RecD. All subunits contribute to DNA-binding. Interacts with RecA.</text>
</comment>
<dbReference type="PANTHER" id="PTHR11070:SF23">
    <property type="entry name" value="RECBCD ENZYME SUBUNIT RECB"/>
    <property type="match status" value="1"/>
</dbReference>
<comment type="function">
    <text evidence="15">A helicase/nuclease that prepares dsDNA breaks (DSB) for recombinational DNA repair. Binds to DSBs and unwinds DNA via a highly rapid and processive ATP-dependent bidirectional helicase activity. Unwinds dsDNA until it encounters a Chi (crossover hotspot instigator) sequence from the 3' direction. Cuts ssDNA a few nucleotides 3' to the Chi site. The properties and activities of the enzyme are changed at Chi. The Chi-altered holoenzyme produces a long 3'-ssDNA overhang and facilitates RecA-binding to the ssDNA for homologous DNA recombination and repair. Holoenzyme degrades any linearized DNA that is unable to undergo homologous recombination. In the holoenzyme this subunit contributes ATPase, 3'-5' helicase, exonuclease activity and loads RecA onto ssDNA.</text>
</comment>
<organism evidence="19 20">
    <name type="scientific">Acinetobacter pollinis</name>
    <dbReference type="NCBI Taxonomy" id="2605270"/>
    <lineage>
        <taxon>Bacteria</taxon>
        <taxon>Pseudomonadati</taxon>
        <taxon>Pseudomonadota</taxon>
        <taxon>Gammaproteobacteria</taxon>
        <taxon>Moraxellales</taxon>
        <taxon>Moraxellaceae</taxon>
        <taxon>Acinetobacter</taxon>
    </lineage>
</organism>
<feature type="active site" description="For nuclease activity" evidence="15">
    <location>
        <position position="1145"/>
    </location>
</feature>
<dbReference type="EMBL" id="VTDN01000005">
    <property type="protein sequence ID" value="MEB5476947.1"/>
    <property type="molecule type" value="Genomic_DNA"/>
</dbReference>
<evidence type="ECO:0000256" key="9">
    <source>
        <dbReference type="ARBA" id="ARBA00022842"/>
    </source>
</evidence>
<dbReference type="Pfam" id="PF00580">
    <property type="entry name" value="UvrD-helicase"/>
    <property type="match status" value="1"/>
</dbReference>
<feature type="binding site" evidence="15">
    <location>
        <position position="1132"/>
    </location>
    <ligand>
        <name>Mg(2+)</name>
        <dbReference type="ChEBI" id="CHEBI:18420"/>
    </ligand>
</feature>
<dbReference type="SUPFAM" id="SSF52540">
    <property type="entry name" value="P-loop containing nucleoside triphosphate hydrolases"/>
    <property type="match status" value="1"/>
</dbReference>
<evidence type="ECO:0000256" key="6">
    <source>
        <dbReference type="ARBA" id="ARBA00022806"/>
    </source>
</evidence>
<dbReference type="InterPro" id="IPR027417">
    <property type="entry name" value="P-loop_NTPase"/>
</dbReference>
<feature type="region of interest" description="Nuclease activity, interacts with RecD and RecA" evidence="15">
    <location>
        <begin position="922"/>
        <end position="1245"/>
    </location>
</feature>
<comment type="catalytic activity">
    <reaction evidence="14 15">
        <text>ATP + H2O = ADP + phosphate + H(+)</text>
        <dbReference type="Rhea" id="RHEA:13065"/>
        <dbReference type="ChEBI" id="CHEBI:15377"/>
        <dbReference type="ChEBI" id="CHEBI:15378"/>
        <dbReference type="ChEBI" id="CHEBI:30616"/>
        <dbReference type="ChEBI" id="CHEBI:43474"/>
        <dbReference type="ChEBI" id="CHEBI:456216"/>
        <dbReference type="EC" id="5.6.2.4"/>
    </reaction>
</comment>
<evidence type="ECO:0000313" key="19">
    <source>
        <dbReference type="EMBL" id="MEB5476947.1"/>
    </source>
</evidence>
<dbReference type="InterPro" id="IPR011604">
    <property type="entry name" value="PDDEXK-like_dom_sf"/>
</dbReference>
<keyword evidence="6 15" id="KW-0347">Helicase</keyword>
<dbReference type="InterPro" id="IPR011335">
    <property type="entry name" value="Restrct_endonuc-II-like"/>
</dbReference>
<comment type="caution">
    <text evidence="19">The sequence shown here is derived from an EMBL/GenBank/DDBJ whole genome shotgun (WGS) entry which is preliminary data.</text>
</comment>
<feature type="binding site" evidence="15">
    <location>
        <position position="1145"/>
    </location>
    <ligand>
        <name>Mg(2+)</name>
        <dbReference type="ChEBI" id="CHEBI:18420"/>
    </ligand>
</feature>
<keyword evidence="1 15" id="KW-0540">Nuclease</keyword>
<feature type="binding site" evidence="16">
    <location>
        <begin position="26"/>
        <end position="33"/>
    </location>
    <ligand>
        <name>ATP</name>
        <dbReference type="ChEBI" id="CHEBI:30616"/>
    </ligand>
</feature>
<evidence type="ECO:0000256" key="4">
    <source>
        <dbReference type="ARBA" id="ARBA00022763"/>
    </source>
</evidence>
<protein>
    <recommendedName>
        <fullName evidence="15">RecBCD enzyme subunit RecB</fullName>
        <ecNumber evidence="15">3.1.11.5</ecNumber>
        <ecNumber evidence="15">5.6.2.4</ecNumber>
    </recommendedName>
    <alternativeName>
        <fullName evidence="15">DNA 3'-5' helicase subunit RecB</fullName>
    </alternativeName>
    <alternativeName>
        <fullName evidence="15">Exonuclease V subunit RecB</fullName>
        <shortName evidence="15">ExoV subunit RecB</shortName>
    </alternativeName>
    <alternativeName>
        <fullName evidence="15">Helicase/nuclease RecBCD subunit RecB</fullName>
    </alternativeName>
</protein>
<dbReference type="PROSITE" id="PS51217">
    <property type="entry name" value="UVRD_HELICASE_CTER"/>
    <property type="match status" value="1"/>
</dbReference>
<keyword evidence="9 15" id="KW-0460">Magnesium</keyword>
<comment type="domain">
    <text evidence="15">The N-terminal DNA-binding domain is a ssDNA-dependent ATPase and has ATP-dependent 3'-5' helicase function. This domain interacts with RecC.</text>
</comment>
<evidence type="ECO:0000259" key="18">
    <source>
        <dbReference type="PROSITE" id="PS51217"/>
    </source>
</evidence>
<keyword evidence="5 15" id="KW-0378">Hydrolase</keyword>
<dbReference type="Gene3D" id="3.40.50.300">
    <property type="entry name" value="P-loop containing nucleotide triphosphate hydrolases"/>
    <property type="match status" value="2"/>
</dbReference>
<keyword evidence="8 15" id="KW-0067">ATP-binding</keyword>
<dbReference type="RefSeq" id="WP_325775369.1">
    <property type="nucleotide sequence ID" value="NZ_VTDN01000005.1"/>
</dbReference>
<dbReference type="CDD" id="cd22352">
    <property type="entry name" value="RecB_C-like"/>
    <property type="match status" value="1"/>
</dbReference>
<evidence type="ECO:0000256" key="5">
    <source>
        <dbReference type="ARBA" id="ARBA00022801"/>
    </source>
</evidence>
<dbReference type="EC" id="5.6.2.4" evidence="15"/>
<keyword evidence="11 15" id="KW-0234">DNA repair</keyword>
<gene>
    <name evidence="15" type="primary">recB</name>
    <name evidence="19" type="ORF">I2F25_07840</name>
</gene>
<keyword evidence="20" id="KW-1185">Reference proteome</keyword>
<keyword evidence="12 15" id="KW-0413">Isomerase</keyword>
<evidence type="ECO:0000256" key="3">
    <source>
        <dbReference type="ARBA" id="ARBA00022741"/>
    </source>
</evidence>
<dbReference type="Proteomes" id="UP001339883">
    <property type="component" value="Unassembled WGS sequence"/>
</dbReference>
<dbReference type="InterPro" id="IPR004586">
    <property type="entry name" value="RecB"/>
</dbReference>
<evidence type="ECO:0000256" key="8">
    <source>
        <dbReference type="ARBA" id="ARBA00022840"/>
    </source>
</evidence>
<keyword evidence="2 15" id="KW-0479">Metal-binding</keyword>
<dbReference type="HAMAP" id="MF_01485">
    <property type="entry name" value="RecB"/>
    <property type="match status" value="1"/>
</dbReference>
<comment type="catalytic activity">
    <reaction evidence="13 15">
        <text>Couples ATP hydrolysis with the unwinding of duplex DNA by translocating in the 3'-5' direction.</text>
        <dbReference type="EC" id="5.6.2.4"/>
    </reaction>
</comment>
<evidence type="ECO:0000256" key="13">
    <source>
        <dbReference type="ARBA" id="ARBA00034617"/>
    </source>
</evidence>
<keyword evidence="10 15" id="KW-0238">DNA-binding</keyword>
<dbReference type="Gene3D" id="3.90.320.10">
    <property type="match status" value="1"/>
</dbReference>
<dbReference type="Pfam" id="PF13361">
    <property type="entry name" value="UvrD_C"/>
    <property type="match status" value="1"/>
</dbReference>
<feature type="domain" description="UvrD-like helicase ATP-binding" evidence="17">
    <location>
        <begin position="5"/>
        <end position="494"/>
    </location>
</feature>
<evidence type="ECO:0000256" key="12">
    <source>
        <dbReference type="ARBA" id="ARBA00023235"/>
    </source>
</evidence>